<dbReference type="Pfam" id="PF21248">
    <property type="entry name" value="SoFic-like_C"/>
    <property type="match status" value="1"/>
</dbReference>
<keyword evidence="1" id="KW-0175">Coiled coil</keyword>
<reference evidence="3" key="1">
    <citation type="journal article" date="2014" name="Front. Microbiol.">
        <title>High frequency of phylogenetically diverse reductive dehalogenase-homologous genes in deep subseafloor sedimentary metagenomes.</title>
        <authorList>
            <person name="Kawai M."/>
            <person name="Futagami T."/>
            <person name="Toyoda A."/>
            <person name="Takaki Y."/>
            <person name="Nishi S."/>
            <person name="Hori S."/>
            <person name="Arai W."/>
            <person name="Tsubouchi T."/>
            <person name="Morono Y."/>
            <person name="Uchiyama I."/>
            <person name="Ito T."/>
            <person name="Fujiyama A."/>
            <person name="Inagaki F."/>
            <person name="Takami H."/>
        </authorList>
    </citation>
    <scope>NUCLEOTIDE SEQUENCE</scope>
    <source>
        <strain evidence="3">Expedition CK06-06</strain>
    </source>
</reference>
<organism evidence="3">
    <name type="scientific">marine sediment metagenome</name>
    <dbReference type="NCBI Taxonomy" id="412755"/>
    <lineage>
        <taxon>unclassified sequences</taxon>
        <taxon>metagenomes</taxon>
        <taxon>ecological metagenomes</taxon>
    </lineage>
</organism>
<gene>
    <name evidence="3" type="ORF">S01H4_09127</name>
</gene>
<dbReference type="InterPro" id="IPR048770">
    <property type="entry name" value="SoFic-like_C"/>
</dbReference>
<feature type="domain" description="Adenylyltransferase SoFic-like C-terminal" evidence="2">
    <location>
        <begin position="47"/>
        <end position="100"/>
    </location>
</feature>
<proteinExistence type="predicted"/>
<feature type="coiled-coil region" evidence="1">
    <location>
        <begin position="67"/>
        <end position="94"/>
    </location>
</feature>
<feature type="non-terminal residue" evidence="3">
    <location>
        <position position="101"/>
    </location>
</feature>
<evidence type="ECO:0000259" key="2">
    <source>
        <dbReference type="Pfam" id="PF21248"/>
    </source>
</evidence>
<comment type="caution">
    <text evidence="3">The sequence shown here is derived from an EMBL/GenBank/DDBJ whole genome shotgun (WGS) entry which is preliminary data.</text>
</comment>
<protein>
    <recommendedName>
        <fullName evidence="2">Adenylyltransferase SoFic-like C-terminal domain-containing protein</fullName>
    </recommendedName>
</protein>
<evidence type="ECO:0000256" key="1">
    <source>
        <dbReference type="SAM" id="Coils"/>
    </source>
</evidence>
<accession>X1AV50</accession>
<name>X1AV50_9ZZZZ</name>
<dbReference type="EMBL" id="BART01003241">
    <property type="protein sequence ID" value="GAG73157.1"/>
    <property type="molecule type" value="Genomic_DNA"/>
</dbReference>
<dbReference type="AlphaFoldDB" id="X1AV50"/>
<evidence type="ECO:0000313" key="3">
    <source>
        <dbReference type="EMBL" id="GAG73157.1"/>
    </source>
</evidence>
<sequence>MKIRLDGDWEGWLKFFLKGVKEVSEEAANSASKIIILKETILKKLFDKKVSSIYAVEFLNLLFRKPIITLQELIKELETSKETANQIVKKFEEIEILKEIS</sequence>